<dbReference type="GO" id="GO:0000338">
    <property type="term" value="P:protein deneddylation"/>
    <property type="evidence" value="ECO:0007669"/>
    <property type="project" value="InterPro"/>
</dbReference>
<evidence type="ECO:0000256" key="5">
    <source>
        <dbReference type="ARBA" id="ARBA00023242"/>
    </source>
</evidence>
<keyword evidence="3" id="KW-0963">Cytoplasm</keyword>
<proteinExistence type="predicted"/>
<dbReference type="GO" id="GO:0005737">
    <property type="term" value="C:cytoplasm"/>
    <property type="evidence" value="ECO:0007669"/>
    <property type="project" value="UniProtKB-SubCell"/>
</dbReference>
<evidence type="ECO:0000313" key="7">
    <source>
        <dbReference type="EMBL" id="NOV33624.1"/>
    </source>
</evidence>
<dbReference type="PANTHER" id="PTHR13339:SF0">
    <property type="entry name" value="COP9 SIGNALOSOME COMPLEX SUBUNIT 8"/>
    <property type="match status" value="1"/>
</dbReference>
<sequence length="151" mass="16789">MSVVVDGSGDARMQEYSKLAADLEQQELEANNGVASPQAYGQLLAIYLLQNDLPNAKFLWKRIPQEIKQSQQSWETSGKLAKVYGSKIFLQSTMFYPKNGLTMSNLSCRNLESVNYIAERTRRRALILVAKAYSSISLDDASCFLGIPSSV</sequence>
<evidence type="ECO:0000256" key="1">
    <source>
        <dbReference type="ARBA" id="ARBA00004123"/>
    </source>
</evidence>
<name>A0A6M2CJC3_RHIMP</name>
<comment type="subcellular location">
    <subcellularLocation>
        <location evidence="2">Cytoplasm</location>
    </subcellularLocation>
    <subcellularLocation>
        <location evidence="1">Nucleus</location>
    </subcellularLocation>
</comment>
<dbReference type="PANTHER" id="PTHR13339">
    <property type="entry name" value="COP9 SIGNALOSOME COMPLEX SUBUNIT 8"/>
    <property type="match status" value="1"/>
</dbReference>
<dbReference type="InterPro" id="IPR033464">
    <property type="entry name" value="CSN8_PSD8_EIF3K"/>
</dbReference>
<dbReference type="OrthoDB" id="5351233at2759"/>
<evidence type="ECO:0000256" key="2">
    <source>
        <dbReference type="ARBA" id="ARBA00004496"/>
    </source>
</evidence>
<dbReference type="InterPro" id="IPR033205">
    <property type="entry name" value="COP9_CSN8"/>
</dbReference>
<organism evidence="7">
    <name type="scientific">Rhipicephalus microplus</name>
    <name type="common">Cattle tick</name>
    <name type="synonym">Boophilus microplus</name>
    <dbReference type="NCBI Taxonomy" id="6941"/>
    <lineage>
        <taxon>Eukaryota</taxon>
        <taxon>Metazoa</taxon>
        <taxon>Ecdysozoa</taxon>
        <taxon>Arthropoda</taxon>
        <taxon>Chelicerata</taxon>
        <taxon>Arachnida</taxon>
        <taxon>Acari</taxon>
        <taxon>Parasitiformes</taxon>
        <taxon>Ixodida</taxon>
        <taxon>Ixodoidea</taxon>
        <taxon>Ixodidae</taxon>
        <taxon>Rhipicephalinae</taxon>
        <taxon>Rhipicephalus</taxon>
        <taxon>Boophilus</taxon>
    </lineage>
</organism>
<dbReference type="Pfam" id="PF10075">
    <property type="entry name" value="CSN8_PSD8_EIF3K"/>
    <property type="match status" value="1"/>
</dbReference>
<keyword evidence="4" id="KW-0736">Signalosome</keyword>
<dbReference type="GO" id="GO:0008180">
    <property type="term" value="C:COP9 signalosome"/>
    <property type="evidence" value="ECO:0007669"/>
    <property type="project" value="UniProtKB-KW"/>
</dbReference>
<dbReference type="VEuPathDB" id="VectorBase:LOC119176097"/>
<accession>A0A6M2CJC3</accession>
<dbReference type="GO" id="GO:0010387">
    <property type="term" value="P:COP9 signalosome assembly"/>
    <property type="evidence" value="ECO:0007669"/>
    <property type="project" value="InterPro"/>
</dbReference>
<protein>
    <submittedName>
        <fullName evidence="7">Putative cop9 signalosome subunit csn8</fullName>
    </submittedName>
</protein>
<feature type="domain" description="CSN8/PSMD8/EIF3K" evidence="6">
    <location>
        <begin position="37"/>
        <end position="148"/>
    </location>
</feature>
<evidence type="ECO:0000259" key="6">
    <source>
        <dbReference type="Pfam" id="PF10075"/>
    </source>
</evidence>
<reference evidence="7" key="1">
    <citation type="submission" date="2019-09" db="EMBL/GenBank/DDBJ databases">
        <title>Organ-specific transcriptomic study of the physiology of the cattle tick, Rhipicephalus microplus.</title>
        <authorList>
            <person name="Tirloni L."/>
            <person name="Braz G."/>
            <person name="Gandara A.C.P."/>
            <person name="Sabadin G.A."/>
            <person name="da Silva R.M."/>
            <person name="Guizzo M.G."/>
            <person name="Machado J.A."/>
            <person name="Costa E.P."/>
            <person name="Gomes H.F."/>
            <person name="Moraes J."/>
            <person name="Mota M.B.S."/>
            <person name="Mesquita R.D."/>
            <person name="Alvarenga P.H."/>
            <person name="Alves F."/>
            <person name="Seixas A."/>
            <person name="da Fonseca R.N."/>
            <person name="Fogaca A."/>
            <person name="Logullo C."/>
            <person name="Tanaka A."/>
            <person name="Daffre S."/>
            <person name="Termignoni C."/>
            <person name="Vaz I.S.Jr."/>
            <person name="Oliveira P.L."/>
            <person name="Ribeiro J.M."/>
        </authorList>
    </citation>
    <scope>NUCLEOTIDE SEQUENCE</scope>
    <source>
        <strain evidence="7">Porto Alegre</strain>
    </source>
</reference>
<keyword evidence="5" id="KW-0539">Nucleus</keyword>
<dbReference type="EMBL" id="GHWJ01000887">
    <property type="protein sequence ID" value="NOV33624.1"/>
    <property type="molecule type" value="Transcribed_RNA"/>
</dbReference>
<dbReference type="AlphaFoldDB" id="A0A6M2CJC3"/>
<evidence type="ECO:0000256" key="3">
    <source>
        <dbReference type="ARBA" id="ARBA00022490"/>
    </source>
</evidence>
<evidence type="ECO:0000256" key="4">
    <source>
        <dbReference type="ARBA" id="ARBA00022790"/>
    </source>
</evidence>